<comment type="pathway">
    <text evidence="1 10">Carbohydrate degradation; glycolysis; pyruvate from D-glyceraldehyde 3-phosphate: step 4/5.</text>
</comment>
<evidence type="ECO:0000256" key="3">
    <source>
        <dbReference type="ARBA" id="ARBA00012058"/>
    </source>
</evidence>
<feature type="binding site" evidence="10 12">
    <location>
        <position position="287"/>
    </location>
    <ligand>
        <name>Mg(2+)</name>
        <dbReference type="ChEBI" id="CHEBI:18420"/>
    </ligand>
</feature>
<sequence length="438" mass="46285">MTNTEIRKVQGRRVWDSRGRPTVEVEIELASGAIGRAIAPAGASTGTGEALDLRDGGSALAGLGINKALTAVNGEIAKLLVGRDASDQAELDHAIIELDGTKNRSRLGGNASVATSMALLHAAAAAADQPIWRYLAGSDKGITMPLPEIQIFGGGAHAARRVDVQDFMIMCPAASTFSEALEWTAEVYRAAGDIMKRAGKLQGVADEGGYWPAFTSNEEALDALVRSIEAAGLKPGAEVAISLDIAASEFGRDGKYSLALEDRQLDTAKMIDMLGGWLKAYPIVSIEDPLAEDDPDGFKEFTARYGSSCQIIGDDFFVTNAARVTEAIKDKSANAVLIKPNQAGTITETFDALSVAKKAGFRTIVSARSGETEDVTIAHLSVGWDARQLKVGSFSRSERMAKWNEVLRIEEALGKEASFAGWSALDLAEKPAAVAAVG</sequence>
<dbReference type="EMBL" id="NAOO01000004">
    <property type="protein sequence ID" value="RFB99533.1"/>
    <property type="molecule type" value="Genomic_DNA"/>
</dbReference>
<evidence type="ECO:0000256" key="6">
    <source>
        <dbReference type="ARBA" id="ARBA00022842"/>
    </source>
</evidence>
<dbReference type="SFLD" id="SFLDS00001">
    <property type="entry name" value="Enolase"/>
    <property type="match status" value="1"/>
</dbReference>
<dbReference type="EC" id="4.2.1.11" evidence="3 10"/>
<feature type="binding site" evidence="10">
    <location>
        <position position="165"/>
    </location>
    <ligand>
        <name>(2R)-2-phosphoglycerate</name>
        <dbReference type="ChEBI" id="CHEBI:58289"/>
    </ligand>
</feature>
<dbReference type="SMART" id="SM01192">
    <property type="entry name" value="Enolase_C"/>
    <property type="match status" value="1"/>
</dbReference>
<dbReference type="Pfam" id="PF03952">
    <property type="entry name" value="Enolase_N"/>
    <property type="match status" value="1"/>
</dbReference>
<keyword evidence="7 10" id="KW-0324">Glycolysis</keyword>
<dbReference type="InterPro" id="IPR020811">
    <property type="entry name" value="Enolase_N"/>
</dbReference>
<dbReference type="GO" id="GO:0000287">
    <property type="term" value="F:magnesium ion binding"/>
    <property type="evidence" value="ECO:0007669"/>
    <property type="project" value="UniProtKB-UniRule"/>
</dbReference>
<feature type="binding site" evidence="10">
    <location>
        <position position="339"/>
    </location>
    <ligand>
        <name>(2R)-2-phosphoglycerate</name>
        <dbReference type="ChEBI" id="CHEBI:58289"/>
    </ligand>
</feature>
<evidence type="ECO:0000256" key="9">
    <source>
        <dbReference type="ARBA" id="ARBA00045763"/>
    </source>
</evidence>
<dbReference type="UniPathway" id="UPA00109">
    <property type="reaction ID" value="UER00187"/>
</dbReference>
<keyword evidence="10 12" id="KW-0479">Metal-binding</keyword>
<feature type="active site" description="Proton donor" evidence="10 11">
    <location>
        <position position="207"/>
    </location>
</feature>
<evidence type="ECO:0000259" key="14">
    <source>
        <dbReference type="SMART" id="SM01193"/>
    </source>
</evidence>
<dbReference type="InterPro" id="IPR020810">
    <property type="entry name" value="Enolase_C"/>
</dbReference>
<dbReference type="InterPro" id="IPR029017">
    <property type="entry name" value="Enolase-like_N"/>
</dbReference>
<keyword evidence="5 10" id="KW-0964">Secreted</keyword>
<protein>
    <recommendedName>
        <fullName evidence="4 10">Enolase</fullName>
        <ecNumber evidence="3 10">4.2.1.11</ecNumber>
    </recommendedName>
    <alternativeName>
        <fullName evidence="10">2-phospho-D-glycerate hydro-lyase</fullName>
    </alternativeName>
    <alternativeName>
        <fullName evidence="10">2-phosphoglycerate dehydratase</fullName>
    </alternativeName>
</protein>
<evidence type="ECO:0000256" key="11">
    <source>
        <dbReference type="PIRSR" id="PIRSR001400-1"/>
    </source>
</evidence>
<evidence type="ECO:0000256" key="4">
    <source>
        <dbReference type="ARBA" id="ARBA00017068"/>
    </source>
</evidence>
<evidence type="ECO:0000256" key="12">
    <source>
        <dbReference type="PIRSR" id="PIRSR001400-3"/>
    </source>
</evidence>
<comment type="caution">
    <text evidence="15">The sequence shown here is derived from an EMBL/GenBank/DDBJ whole genome shotgun (WGS) entry which is preliminary data.</text>
</comment>
<dbReference type="AlphaFoldDB" id="A0A3E1BWW3"/>
<dbReference type="PANTHER" id="PTHR11902:SF1">
    <property type="entry name" value="ENOLASE"/>
    <property type="match status" value="1"/>
</dbReference>
<organism evidence="15 16">
    <name type="scientific">Rhizobium leguminosarum bv. trifolii</name>
    <dbReference type="NCBI Taxonomy" id="386"/>
    <lineage>
        <taxon>Bacteria</taxon>
        <taxon>Pseudomonadati</taxon>
        <taxon>Pseudomonadota</taxon>
        <taxon>Alphaproteobacteria</taxon>
        <taxon>Hyphomicrobiales</taxon>
        <taxon>Rhizobiaceae</taxon>
        <taxon>Rhizobium/Agrobacterium group</taxon>
        <taxon>Rhizobium</taxon>
    </lineage>
</organism>
<keyword evidence="10" id="KW-0963">Cytoplasm</keyword>
<comment type="similarity">
    <text evidence="2 10">Belongs to the enolase family.</text>
</comment>
<feature type="domain" description="Enolase N-terminal" evidence="14">
    <location>
        <begin position="6"/>
        <end position="135"/>
    </location>
</feature>
<dbReference type="PANTHER" id="PTHR11902">
    <property type="entry name" value="ENOLASE"/>
    <property type="match status" value="1"/>
</dbReference>
<feature type="domain" description="Enolase C-terminal TIM barrel" evidence="13">
    <location>
        <begin position="141"/>
        <end position="427"/>
    </location>
</feature>
<dbReference type="SUPFAM" id="SSF51604">
    <property type="entry name" value="Enolase C-terminal domain-like"/>
    <property type="match status" value="1"/>
</dbReference>
<evidence type="ECO:0000256" key="1">
    <source>
        <dbReference type="ARBA" id="ARBA00005031"/>
    </source>
</evidence>
<evidence type="ECO:0000313" key="15">
    <source>
        <dbReference type="EMBL" id="RFB99533.1"/>
    </source>
</evidence>
<evidence type="ECO:0000256" key="7">
    <source>
        <dbReference type="ARBA" id="ARBA00023152"/>
    </source>
</evidence>
<dbReference type="CDD" id="cd03313">
    <property type="entry name" value="enolase"/>
    <property type="match status" value="1"/>
</dbReference>
<feature type="binding site" evidence="10">
    <location>
        <position position="369"/>
    </location>
    <ligand>
        <name>(2R)-2-phosphoglycerate</name>
        <dbReference type="ChEBI" id="CHEBI:58289"/>
    </ligand>
</feature>
<dbReference type="GO" id="GO:0004634">
    <property type="term" value="F:phosphopyruvate hydratase activity"/>
    <property type="evidence" value="ECO:0007669"/>
    <property type="project" value="UniProtKB-UniRule"/>
</dbReference>
<keyword evidence="15" id="KW-0670">Pyruvate</keyword>
<comment type="function">
    <text evidence="9 10">Catalyzes the reversible conversion of 2-phosphoglycerate (2-PG) into phosphoenolpyruvate (PEP). It is essential for the degradation of carbohydrates via glycolysis.</text>
</comment>
<evidence type="ECO:0000256" key="8">
    <source>
        <dbReference type="ARBA" id="ARBA00023239"/>
    </source>
</evidence>
<dbReference type="SFLD" id="SFLDG00178">
    <property type="entry name" value="enolase"/>
    <property type="match status" value="1"/>
</dbReference>
<dbReference type="InterPro" id="IPR036849">
    <property type="entry name" value="Enolase-like_C_sf"/>
</dbReference>
<comment type="catalytic activity">
    <reaction evidence="10">
        <text>(2R)-2-phosphoglycerate = phosphoenolpyruvate + H2O</text>
        <dbReference type="Rhea" id="RHEA:10164"/>
        <dbReference type="ChEBI" id="CHEBI:15377"/>
        <dbReference type="ChEBI" id="CHEBI:58289"/>
        <dbReference type="ChEBI" id="CHEBI:58702"/>
        <dbReference type="EC" id="4.2.1.11"/>
    </reaction>
</comment>
<evidence type="ECO:0000256" key="5">
    <source>
        <dbReference type="ARBA" id="ARBA00022525"/>
    </source>
</evidence>
<comment type="subcellular location">
    <subcellularLocation>
        <location evidence="10">Cytoplasm</location>
    </subcellularLocation>
    <subcellularLocation>
        <location evidence="10">Secreted</location>
    </subcellularLocation>
    <subcellularLocation>
        <location evidence="10">Cell surface</location>
    </subcellularLocation>
    <text evidence="10">Fractions of enolase are present in both the cytoplasm and on the cell surface.</text>
</comment>
<evidence type="ECO:0000256" key="2">
    <source>
        <dbReference type="ARBA" id="ARBA00009604"/>
    </source>
</evidence>
<dbReference type="PIRSF" id="PIRSF001400">
    <property type="entry name" value="Enolase"/>
    <property type="match status" value="1"/>
</dbReference>
<dbReference type="RefSeq" id="WP_116274437.1">
    <property type="nucleotide sequence ID" value="NZ_KZ859521.1"/>
</dbReference>
<dbReference type="PRINTS" id="PR00148">
    <property type="entry name" value="ENOLASE"/>
</dbReference>
<dbReference type="NCBIfam" id="TIGR01060">
    <property type="entry name" value="eno"/>
    <property type="match status" value="1"/>
</dbReference>
<feature type="binding site" evidence="10 12">
    <location>
        <position position="244"/>
    </location>
    <ligand>
        <name>Mg(2+)</name>
        <dbReference type="ChEBI" id="CHEBI:18420"/>
    </ligand>
</feature>
<evidence type="ECO:0000259" key="13">
    <source>
        <dbReference type="SMART" id="SM01192"/>
    </source>
</evidence>
<dbReference type="Pfam" id="PF00113">
    <property type="entry name" value="Enolase_C"/>
    <property type="match status" value="1"/>
</dbReference>
<dbReference type="SFLD" id="SFLDF00002">
    <property type="entry name" value="enolase"/>
    <property type="match status" value="1"/>
</dbReference>
<name>A0A3E1BWW3_RHILT</name>
<comment type="cofactor">
    <cofactor evidence="10">
        <name>Mg(2+)</name>
        <dbReference type="ChEBI" id="CHEBI:18420"/>
    </cofactor>
    <text evidence="10">Binds a second Mg(2+) ion via substrate during catalysis.</text>
</comment>
<keyword evidence="8 10" id="KW-0456">Lyase</keyword>
<dbReference type="GO" id="GO:0000015">
    <property type="term" value="C:phosphopyruvate hydratase complex"/>
    <property type="evidence" value="ECO:0007669"/>
    <property type="project" value="InterPro"/>
</dbReference>
<dbReference type="Gene3D" id="3.20.20.120">
    <property type="entry name" value="Enolase-like C-terminal domain"/>
    <property type="match status" value="1"/>
</dbReference>
<proteinExistence type="inferred from homology"/>
<dbReference type="InterPro" id="IPR000941">
    <property type="entry name" value="Enolase"/>
</dbReference>
<dbReference type="Gene3D" id="3.30.390.10">
    <property type="entry name" value="Enolase-like, N-terminal domain"/>
    <property type="match status" value="1"/>
</dbReference>
<evidence type="ECO:0000313" key="16">
    <source>
        <dbReference type="Proteomes" id="UP000256748"/>
    </source>
</evidence>
<evidence type="ECO:0000256" key="10">
    <source>
        <dbReference type="HAMAP-Rule" id="MF_00318"/>
    </source>
</evidence>
<accession>A0A3E1BWW3</accession>
<dbReference type="Proteomes" id="UP000256748">
    <property type="component" value="Unassembled WGS sequence"/>
</dbReference>
<feature type="binding site" evidence="10">
    <location>
        <position position="390"/>
    </location>
    <ligand>
        <name>(2R)-2-phosphoglycerate</name>
        <dbReference type="ChEBI" id="CHEBI:58289"/>
    </ligand>
</feature>
<feature type="binding site" evidence="10">
    <location>
        <position position="368"/>
    </location>
    <ligand>
        <name>(2R)-2-phosphoglycerate</name>
        <dbReference type="ChEBI" id="CHEBI:58289"/>
    </ligand>
</feature>
<dbReference type="GO" id="GO:0009986">
    <property type="term" value="C:cell surface"/>
    <property type="evidence" value="ECO:0007669"/>
    <property type="project" value="UniProtKB-SubCell"/>
</dbReference>
<dbReference type="GO" id="GO:0005576">
    <property type="term" value="C:extracellular region"/>
    <property type="evidence" value="ECO:0007669"/>
    <property type="project" value="UniProtKB-SubCell"/>
</dbReference>
<dbReference type="HAMAP" id="MF_00318">
    <property type="entry name" value="Enolase"/>
    <property type="match status" value="1"/>
</dbReference>
<dbReference type="SUPFAM" id="SSF54826">
    <property type="entry name" value="Enolase N-terminal domain-like"/>
    <property type="match status" value="1"/>
</dbReference>
<gene>
    <name evidence="10" type="primary">eno</name>
    <name evidence="15" type="ORF">B5K10_03140</name>
</gene>
<reference evidence="15 16" key="1">
    <citation type="submission" date="2017-03" db="EMBL/GenBank/DDBJ databases">
        <title>Genome analysis of Rhizobial strains effectives or ineffectives for nitrogen fixation isolated from bean seeds.</title>
        <authorList>
            <person name="Peralta H."/>
            <person name="Aguilar-Vera A."/>
            <person name="Mora Y."/>
            <person name="Vargas-Lagunas C."/>
            <person name="Girard L."/>
            <person name="Mora J."/>
        </authorList>
    </citation>
    <scope>NUCLEOTIDE SEQUENCE [LARGE SCALE GENOMIC DNA]</scope>
    <source>
        <strain evidence="15 16">CCGM5</strain>
    </source>
</reference>
<feature type="binding site" evidence="10 12">
    <location>
        <position position="314"/>
    </location>
    <ligand>
        <name>Mg(2+)</name>
        <dbReference type="ChEBI" id="CHEBI:18420"/>
    </ligand>
</feature>
<keyword evidence="6 10" id="KW-0460">Magnesium</keyword>
<dbReference type="GO" id="GO:0006096">
    <property type="term" value="P:glycolytic process"/>
    <property type="evidence" value="ECO:0007669"/>
    <property type="project" value="UniProtKB-UniRule"/>
</dbReference>
<feature type="active site" description="Proton acceptor" evidence="10 11">
    <location>
        <position position="339"/>
    </location>
</feature>
<comment type="cofactor">
    <cofactor evidence="12">
        <name>Mg(2+)</name>
        <dbReference type="ChEBI" id="CHEBI:18420"/>
    </cofactor>
    <text evidence="12">Mg(2+) is required for catalysis and for stabilizing the dimer.</text>
</comment>
<dbReference type="SMART" id="SM01193">
    <property type="entry name" value="Enolase_N"/>
    <property type="match status" value="1"/>
</dbReference>